<gene>
    <name evidence="1" type="ORF">DPEC_G00287360</name>
</gene>
<protein>
    <submittedName>
        <fullName evidence="1">Uncharacterized protein</fullName>
    </submittedName>
</protein>
<evidence type="ECO:0000313" key="1">
    <source>
        <dbReference type="EMBL" id="KAJ7991774.1"/>
    </source>
</evidence>
<dbReference type="Proteomes" id="UP001157502">
    <property type="component" value="Chromosome 26"/>
</dbReference>
<dbReference type="EMBL" id="CM055753">
    <property type="protein sequence ID" value="KAJ7991774.1"/>
    <property type="molecule type" value="Genomic_DNA"/>
</dbReference>
<accession>A0ACC2FK65</accession>
<keyword evidence="2" id="KW-1185">Reference proteome</keyword>
<organism evidence="1 2">
    <name type="scientific">Dallia pectoralis</name>
    <name type="common">Alaska blackfish</name>
    <dbReference type="NCBI Taxonomy" id="75939"/>
    <lineage>
        <taxon>Eukaryota</taxon>
        <taxon>Metazoa</taxon>
        <taxon>Chordata</taxon>
        <taxon>Craniata</taxon>
        <taxon>Vertebrata</taxon>
        <taxon>Euteleostomi</taxon>
        <taxon>Actinopterygii</taxon>
        <taxon>Neopterygii</taxon>
        <taxon>Teleostei</taxon>
        <taxon>Protacanthopterygii</taxon>
        <taxon>Esociformes</taxon>
        <taxon>Umbridae</taxon>
        <taxon>Dallia</taxon>
    </lineage>
</organism>
<sequence>MLDECKKGASVKQHEPDTNSTPLTQSSNHIPSSFHQAIPSLPPPYPSLTTVFHFAPSSLHPPRVIRLGSSHIFPAETFHVFKAPV</sequence>
<evidence type="ECO:0000313" key="2">
    <source>
        <dbReference type="Proteomes" id="UP001157502"/>
    </source>
</evidence>
<proteinExistence type="predicted"/>
<comment type="caution">
    <text evidence="1">The sequence shown here is derived from an EMBL/GenBank/DDBJ whole genome shotgun (WGS) entry which is preliminary data.</text>
</comment>
<name>A0ACC2FK65_DALPE</name>
<reference evidence="1" key="1">
    <citation type="submission" date="2021-05" db="EMBL/GenBank/DDBJ databases">
        <authorList>
            <person name="Pan Q."/>
            <person name="Jouanno E."/>
            <person name="Zahm M."/>
            <person name="Klopp C."/>
            <person name="Cabau C."/>
            <person name="Louis A."/>
            <person name="Berthelot C."/>
            <person name="Parey E."/>
            <person name="Roest Crollius H."/>
            <person name="Montfort J."/>
            <person name="Robinson-Rechavi M."/>
            <person name="Bouchez O."/>
            <person name="Lampietro C."/>
            <person name="Lopez Roques C."/>
            <person name="Donnadieu C."/>
            <person name="Postlethwait J."/>
            <person name="Bobe J."/>
            <person name="Dillon D."/>
            <person name="Chandos A."/>
            <person name="von Hippel F."/>
            <person name="Guiguen Y."/>
        </authorList>
    </citation>
    <scope>NUCLEOTIDE SEQUENCE</scope>
    <source>
        <strain evidence="1">YG-Jan2019</strain>
    </source>
</reference>